<dbReference type="GO" id="GO:0004177">
    <property type="term" value="F:aminopeptidase activity"/>
    <property type="evidence" value="ECO:0007669"/>
    <property type="project" value="UniProtKB-KW"/>
</dbReference>
<organism evidence="4 5">
    <name type="scientific">Thalassotalea agarivorans</name>
    <name type="common">Thalassomonas agarivorans</name>
    <dbReference type="NCBI Taxonomy" id="349064"/>
    <lineage>
        <taxon>Bacteria</taxon>
        <taxon>Pseudomonadati</taxon>
        <taxon>Pseudomonadota</taxon>
        <taxon>Gammaproteobacteria</taxon>
        <taxon>Alteromonadales</taxon>
        <taxon>Colwelliaceae</taxon>
        <taxon>Thalassotalea</taxon>
    </lineage>
</organism>
<dbReference type="GO" id="GO:0008236">
    <property type="term" value="F:serine-type peptidase activity"/>
    <property type="evidence" value="ECO:0007669"/>
    <property type="project" value="InterPro"/>
</dbReference>
<evidence type="ECO:0000259" key="3">
    <source>
        <dbReference type="Pfam" id="PF00930"/>
    </source>
</evidence>
<dbReference type="AlphaFoldDB" id="A0A1I0BY34"/>
<evidence type="ECO:0000256" key="1">
    <source>
        <dbReference type="SAM" id="SignalP"/>
    </source>
</evidence>
<dbReference type="PANTHER" id="PTHR11731">
    <property type="entry name" value="PROTEASE FAMILY S9B,C DIPEPTIDYL-PEPTIDASE IV-RELATED"/>
    <property type="match status" value="1"/>
</dbReference>
<dbReference type="RefSeq" id="WP_093328324.1">
    <property type="nucleotide sequence ID" value="NZ_AP027363.1"/>
</dbReference>
<reference evidence="4 5" key="1">
    <citation type="submission" date="2016-10" db="EMBL/GenBank/DDBJ databases">
        <authorList>
            <person name="de Groot N.N."/>
        </authorList>
    </citation>
    <scope>NUCLEOTIDE SEQUENCE [LARGE SCALE GENOMIC DNA]</scope>
    <source>
        <strain evidence="4 5">DSM 19706</strain>
    </source>
</reference>
<evidence type="ECO:0000313" key="5">
    <source>
        <dbReference type="Proteomes" id="UP000199308"/>
    </source>
</evidence>
<protein>
    <submittedName>
        <fullName evidence="4">Dipeptidyl aminopeptidase/acylaminoacyl peptidase</fullName>
    </submittedName>
</protein>
<proteinExistence type="predicted"/>
<dbReference type="Pfam" id="PF00930">
    <property type="entry name" value="DPPIV_N"/>
    <property type="match status" value="1"/>
</dbReference>
<dbReference type="EMBL" id="FOHK01000004">
    <property type="protein sequence ID" value="SET12015.1"/>
    <property type="molecule type" value="Genomic_DNA"/>
</dbReference>
<dbReference type="InterPro" id="IPR002469">
    <property type="entry name" value="Peptidase_S9B_N"/>
</dbReference>
<feature type="domain" description="Dipeptidylpeptidase IV N-terminal" evidence="3">
    <location>
        <begin position="371"/>
        <end position="531"/>
    </location>
</feature>
<dbReference type="SUPFAM" id="SSF53474">
    <property type="entry name" value="alpha/beta-Hydrolases"/>
    <property type="match status" value="1"/>
</dbReference>
<keyword evidence="1" id="KW-0732">Signal</keyword>
<dbReference type="PANTHER" id="PTHR11731:SF193">
    <property type="entry name" value="DIPEPTIDYL PEPTIDASE 9"/>
    <property type="match status" value="1"/>
</dbReference>
<dbReference type="Gene3D" id="2.140.10.30">
    <property type="entry name" value="Dipeptidylpeptidase IV, N-terminal domain"/>
    <property type="match status" value="1"/>
</dbReference>
<dbReference type="SUPFAM" id="SSF82171">
    <property type="entry name" value="DPP6 N-terminal domain-like"/>
    <property type="match status" value="1"/>
</dbReference>
<feature type="signal peptide" evidence="1">
    <location>
        <begin position="1"/>
        <end position="18"/>
    </location>
</feature>
<feature type="chain" id="PRO_5011469170" evidence="1">
    <location>
        <begin position="19"/>
        <end position="817"/>
    </location>
</feature>
<feature type="domain" description="Peptidase S9 prolyl oligopeptidase catalytic" evidence="2">
    <location>
        <begin position="622"/>
        <end position="816"/>
    </location>
</feature>
<evidence type="ECO:0000313" key="4">
    <source>
        <dbReference type="EMBL" id="SET12015.1"/>
    </source>
</evidence>
<keyword evidence="5" id="KW-1185">Reference proteome</keyword>
<gene>
    <name evidence="4" type="ORF">SAMN05660429_01094</name>
</gene>
<dbReference type="InterPro" id="IPR050278">
    <property type="entry name" value="Serine_Prot_S9B/DPPIV"/>
</dbReference>
<dbReference type="GO" id="GO:0006508">
    <property type="term" value="P:proteolysis"/>
    <property type="evidence" value="ECO:0007669"/>
    <property type="project" value="InterPro"/>
</dbReference>
<dbReference type="GO" id="GO:0008239">
    <property type="term" value="F:dipeptidyl-peptidase activity"/>
    <property type="evidence" value="ECO:0007669"/>
    <property type="project" value="TreeGrafter"/>
</dbReference>
<sequence length="817" mass="92046">MKKHFLVATIALTVAACANTVAPTQTSAQPAPAVVKGEQAAGHASDTTITLEKIMSDPDWIARSPQSWYWGANSETVYFQQKREGNPVTDLFSVNIAGEPATNQVPLNQLHQVNDRYAVKHESGRKAVYTYKGNVFIKSLPSGNVKQLTHTSVRESQAMFLNDGRVAYRAGNAFFAHDINTGQVQELANLKMAAAPSDIQEPDSYLAKEQHKLIDYIALQHRNAKLQEKQNQAIKSENDTITDNAFYFGKGNRVSHASLSPNGDKLIVSISVAKSSRKNTDIMPNYVTNDGDIHAERVRARVAENREYSQSLYLVDLKSGNLSKLKYDTLPGFDEDVLASVRKENYARAGKTYSSEKSPRNIHVMSASRPIKWSKNGEQVAVLLEAWDNKDRWLATVNFENPSLVSQHRLHDDAWINWTFNEFGWLNQSNSLFYLSEESGYSHLYIKPLSGKARQLTSGKYEVSDLTLTHDEQAFYFKGNKTHPGIYEVYRVDVSSAAVEAITQLGGNNSYALSPDETRLLIEHSTVTMPPELYVQDATADAEATRMTFTVSEAFLSMPWVAPEVVAVPSSNQAEPIYSRVYRPTTSDGQKHRAVMFSHGAGYLQNSHLGWSGYFREFMFHSMLAQQGYVVIDMDYRASKGYGRDWRTAIYRHMGKPEVEDMRDGVNWLVDNANVDRQRIGTYGGSYGGFLTLMSMFTQPDLFQSGAALRLVSDWAYYNHGYTSNILNTPGDDAIAYERSSPIYFAEGLEKPLLINAPMIDDNVFFQDTVRLVQRLIELEKQDFETAIYPVEPHGFVQPSSWLDEYRRIYKLFEETL</sequence>
<dbReference type="STRING" id="349064.SAMN05660429_01094"/>
<dbReference type="OrthoDB" id="1094230at2"/>
<dbReference type="InterPro" id="IPR029058">
    <property type="entry name" value="AB_hydrolase_fold"/>
</dbReference>
<name>A0A1I0BY34_THASX</name>
<dbReference type="PROSITE" id="PS51257">
    <property type="entry name" value="PROKAR_LIPOPROTEIN"/>
    <property type="match status" value="1"/>
</dbReference>
<dbReference type="InterPro" id="IPR001375">
    <property type="entry name" value="Peptidase_S9_cat"/>
</dbReference>
<keyword evidence="4" id="KW-0645">Protease</keyword>
<evidence type="ECO:0000259" key="2">
    <source>
        <dbReference type="Pfam" id="PF00326"/>
    </source>
</evidence>
<keyword evidence="4" id="KW-0031">Aminopeptidase</keyword>
<accession>A0A1I0BY34</accession>
<keyword evidence="4" id="KW-0378">Hydrolase</keyword>
<dbReference type="Proteomes" id="UP000199308">
    <property type="component" value="Unassembled WGS sequence"/>
</dbReference>
<dbReference type="Gene3D" id="3.40.50.1820">
    <property type="entry name" value="alpha/beta hydrolase"/>
    <property type="match status" value="1"/>
</dbReference>
<dbReference type="Pfam" id="PF00326">
    <property type="entry name" value="Peptidase_S9"/>
    <property type="match status" value="1"/>
</dbReference>